<comment type="similarity">
    <text evidence="1 8">Belongs to the malate synthase family.</text>
</comment>
<dbReference type="Pfam" id="PF20659">
    <property type="entry name" value="MS_C"/>
    <property type="match status" value="1"/>
</dbReference>
<dbReference type="InterPro" id="IPR048355">
    <property type="entry name" value="MS_C"/>
</dbReference>
<dbReference type="EC" id="2.3.3.9" evidence="2 8"/>
<dbReference type="SUPFAM" id="SSF51645">
    <property type="entry name" value="Malate synthase G"/>
    <property type="match status" value="1"/>
</dbReference>
<feature type="region of interest" description="Disordered" evidence="9">
    <location>
        <begin position="1"/>
        <end position="21"/>
    </location>
</feature>
<dbReference type="InterPro" id="IPR001465">
    <property type="entry name" value="Malate_synthase_TIM"/>
</dbReference>
<proteinExistence type="inferred from homology"/>
<feature type="active site" description="Proton donor" evidence="7">
    <location>
        <position position="459"/>
    </location>
</feature>
<evidence type="ECO:0000259" key="11">
    <source>
        <dbReference type="Pfam" id="PF20656"/>
    </source>
</evidence>
<dbReference type="RefSeq" id="WP_078925675.1">
    <property type="nucleotide sequence ID" value="NZ_FUXB01000005.1"/>
</dbReference>
<reference evidence="14" key="1">
    <citation type="submission" date="2017-02" db="EMBL/GenBank/DDBJ databases">
        <authorList>
            <person name="Varghese N."/>
            <person name="Submissions S."/>
        </authorList>
    </citation>
    <scope>NUCLEOTIDE SEQUENCE [LARGE SCALE GENOMIC DNA]</scope>
    <source>
        <strain evidence="14">DSM 19608</strain>
    </source>
</reference>
<evidence type="ECO:0000259" key="10">
    <source>
        <dbReference type="Pfam" id="PF01274"/>
    </source>
</evidence>
<dbReference type="PANTHER" id="PTHR42902">
    <property type="entry name" value="MALATE SYNTHASE"/>
    <property type="match status" value="1"/>
</dbReference>
<dbReference type="CDD" id="cd00727">
    <property type="entry name" value="malate_synt_A"/>
    <property type="match status" value="1"/>
</dbReference>
<dbReference type="InterPro" id="IPR019830">
    <property type="entry name" value="Malate_synthase_CS"/>
</dbReference>
<dbReference type="PANTHER" id="PTHR42902:SF1">
    <property type="entry name" value="MALATE SYNTHASE 1-RELATED"/>
    <property type="match status" value="1"/>
</dbReference>
<dbReference type="Pfam" id="PF20656">
    <property type="entry name" value="MS_N"/>
    <property type="match status" value="1"/>
</dbReference>
<keyword evidence="5 8" id="KW-0808">Transferase</keyword>
<dbReference type="PIRSF" id="PIRSF001363">
    <property type="entry name" value="Malate_synth"/>
    <property type="match status" value="1"/>
</dbReference>
<evidence type="ECO:0000256" key="2">
    <source>
        <dbReference type="ARBA" id="ARBA00012636"/>
    </source>
</evidence>
<dbReference type="Gene3D" id="1.20.1220.12">
    <property type="entry name" value="Malate synthase, domain III"/>
    <property type="match status" value="1"/>
</dbReference>
<dbReference type="InterPro" id="IPR044856">
    <property type="entry name" value="Malate_synth_C_sf"/>
</dbReference>
<dbReference type="GO" id="GO:0006097">
    <property type="term" value="P:glyoxylate cycle"/>
    <property type="evidence" value="ECO:0007669"/>
    <property type="project" value="UniProtKB-UniPathway"/>
</dbReference>
<keyword evidence="3 8" id="KW-0329">Glyoxylate bypass</keyword>
<dbReference type="InterPro" id="IPR046363">
    <property type="entry name" value="MS_N_TIM-barrel_dom"/>
</dbReference>
<feature type="active site" description="Proton acceptor" evidence="7">
    <location>
        <position position="178"/>
    </location>
</feature>
<evidence type="ECO:0000313" key="14">
    <source>
        <dbReference type="Proteomes" id="UP000190834"/>
    </source>
</evidence>
<organism evidence="13 14">
    <name type="scientific">Vibrio cincinnatiensis DSM 19608</name>
    <dbReference type="NCBI Taxonomy" id="1123491"/>
    <lineage>
        <taxon>Bacteria</taxon>
        <taxon>Pseudomonadati</taxon>
        <taxon>Pseudomonadota</taxon>
        <taxon>Gammaproteobacteria</taxon>
        <taxon>Vibrionales</taxon>
        <taxon>Vibrionaceae</taxon>
        <taxon>Vibrio</taxon>
    </lineage>
</organism>
<dbReference type="GO" id="GO:0006099">
    <property type="term" value="P:tricarboxylic acid cycle"/>
    <property type="evidence" value="ECO:0007669"/>
    <property type="project" value="UniProtKB-KW"/>
</dbReference>
<dbReference type="GO" id="GO:0005737">
    <property type="term" value="C:cytoplasm"/>
    <property type="evidence" value="ECO:0007669"/>
    <property type="project" value="TreeGrafter"/>
</dbReference>
<name>A0A1T4N9J7_VIBCI</name>
<dbReference type="GeneID" id="70584252"/>
<keyword evidence="4 8" id="KW-0816">Tricarboxylic acid cycle</keyword>
<keyword evidence="14" id="KW-1185">Reference proteome</keyword>
<dbReference type="AlphaFoldDB" id="A0A1T4N9J7"/>
<dbReference type="NCBIfam" id="TIGR01344">
    <property type="entry name" value="malate_syn_A"/>
    <property type="match status" value="1"/>
</dbReference>
<evidence type="ECO:0000256" key="6">
    <source>
        <dbReference type="ARBA" id="ARBA00047918"/>
    </source>
</evidence>
<dbReference type="Proteomes" id="UP000190834">
    <property type="component" value="Unassembled WGS sequence"/>
</dbReference>
<feature type="domain" description="Malate synthase N-terminal" evidence="11">
    <location>
        <begin position="23"/>
        <end position="82"/>
    </location>
</feature>
<dbReference type="FunFam" id="1.20.1220.12:FF:000001">
    <property type="entry name" value="Malate synthase"/>
    <property type="match status" value="1"/>
</dbReference>
<dbReference type="UniPathway" id="UPA00703">
    <property type="reaction ID" value="UER00720"/>
</dbReference>
<gene>
    <name evidence="13" type="ORF">SAMN02745782_01272</name>
</gene>
<evidence type="ECO:0000256" key="5">
    <source>
        <dbReference type="ARBA" id="ARBA00022679"/>
    </source>
</evidence>
<evidence type="ECO:0000256" key="3">
    <source>
        <dbReference type="ARBA" id="ARBA00022435"/>
    </source>
</evidence>
<dbReference type="InterPro" id="IPR006252">
    <property type="entry name" value="Malate_synthA"/>
</dbReference>
<feature type="domain" description="Malate synthase C-terminal" evidence="12">
    <location>
        <begin position="426"/>
        <end position="543"/>
    </location>
</feature>
<dbReference type="FunFam" id="3.20.20.360:FF:000001">
    <property type="entry name" value="Malate synthase"/>
    <property type="match status" value="1"/>
</dbReference>
<feature type="domain" description="Malate synthase TIM barrel" evidence="10">
    <location>
        <begin position="174"/>
        <end position="419"/>
    </location>
</feature>
<protein>
    <recommendedName>
        <fullName evidence="2 8">Malate synthase</fullName>
        <ecNumber evidence="2 8">2.3.3.9</ecNumber>
    </recommendedName>
</protein>
<dbReference type="EMBL" id="FUXB01000005">
    <property type="protein sequence ID" value="SJZ75737.1"/>
    <property type="molecule type" value="Genomic_DNA"/>
</dbReference>
<accession>A0A1T4N9J7</accession>
<comment type="catalytic activity">
    <reaction evidence="6 8">
        <text>glyoxylate + acetyl-CoA + H2O = (S)-malate + CoA + H(+)</text>
        <dbReference type="Rhea" id="RHEA:18181"/>
        <dbReference type="ChEBI" id="CHEBI:15377"/>
        <dbReference type="ChEBI" id="CHEBI:15378"/>
        <dbReference type="ChEBI" id="CHEBI:15589"/>
        <dbReference type="ChEBI" id="CHEBI:36655"/>
        <dbReference type="ChEBI" id="CHEBI:57287"/>
        <dbReference type="ChEBI" id="CHEBI:57288"/>
        <dbReference type="EC" id="2.3.3.9"/>
    </reaction>
</comment>
<dbReference type="PROSITE" id="PS00510">
    <property type="entry name" value="MALATE_SYNTHASE"/>
    <property type="match status" value="1"/>
</dbReference>
<dbReference type="InterPro" id="IPR011076">
    <property type="entry name" value="Malate_synth_sf"/>
</dbReference>
<evidence type="ECO:0000259" key="12">
    <source>
        <dbReference type="Pfam" id="PF20659"/>
    </source>
</evidence>
<dbReference type="Pfam" id="PF01274">
    <property type="entry name" value="MS_TIM-barrel"/>
    <property type="match status" value="1"/>
</dbReference>
<dbReference type="OrthoDB" id="9768429at2"/>
<evidence type="ECO:0000256" key="8">
    <source>
        <dbReference type="RuleBase" id="RU000555"/>
    </source>
</evidence>
<dbReference type="STRING" id="1123491.SAMN02745782_01272"/>
<dbReference type="GO" id="GO:0004474">
    <property type="term" value="F:malate synthase activity"/>
    <property type="evidence" value="ECO:0007669"/>
    <property type="project" value="UniProtKB-EC"/>
</dbReference>
<evidence type="ECO:0000256" key="4">
    <source>
        <dbReference type="ARBA" id="ARBA00022532"/>
    </source>
</evidence>
<evidence type="ECO:0000256" key="1">
    <source>
        <dbReference type="ARBA" id="ARBA00006394"/>
    </source>
</evidence>
<dbReference type="Gene3D" id="3.20.20.360">
    <property type="entry name" value="Malate synthase, domain 3"/>
    <property type="match status" value="1"/>
</dbReference>
<evidence type="ECO:0000256" key="9">
    <source>
        <dbReference type="SAM" id="MobiDB-lite"/>
    </source>
</evidence>
<evidence type="ECO:0000256" key="7">
    <source>
        <dbReference type="PIRSR" id="PIRSR001363-1"/>
    </source>
</evidence>
<sequence>MLAQTPETSHLHDQHSNSQGQLEVMGALSPEHQAIFPIEAQTFLTALCAQFASRVDALLSERERLQSWIDQGNLPDFLEQTQDIREGSWKILGIPQDLQDRRVEITGPTERKMVINALNANVKVFMADFEDSMAPAWDKVLDGQVNLRDAVNGTIRYTNPDNGKVYQLKENPAVLICRVRGLHLKEKHVSFAGQIIPGSLFDFALYFFNNYQALLKKGSGPYFYLPKLQAYQEAQWWSEVFHFTEDYFGLETGTIKATVLIETLPAVFQMDEILFALKEHIVGLNCGRWDYIFSYIKTLKKHPDRVLPDRQVVTMDKPFLNAYSRLLIYTCHRRGAFAMGGMAAFIPAKDPAVNAQVLEKIRNDKMLEAENGHDGTWVAHPGLADTAMAVFNQVLGERSNQLDVTRMSDAPICAKELLQPCDGPRSEDGMRHNIRVALQYIEAWISGNGCVPIYGLMEDAATAEISRASIWQWIQHGKTLDNGQVVTKDLFRTYLAQEIEVVKAEVGEETFNHGRFTEAAELMERLTTSDELTNFLTIPGYDYLA</sequence>
<comment type="pathway">
    <text evidence="8">Carbohydrate metabolism; glyoxylate cycle; (S)-malate from isocitrate: step 2/2.</text>
</comment>
<evidence type="ECO:0000313" key="13">
    <source>
        <dbReference type="EMBL" id="SJZ75737.1"/>
    </source>
</evidence>
<dbReference type="InterPro" id="IPR048356">
    <property type="entry name" value="MS_N"/>
</dbReference>